<dbReference type="Gene3D" id="3.40.50.880">
    <property type="match status" value="1"/>
</dbReference>
<feature type="domain" description="Glutamine amidotransferase" evidence="1">
    <location>
        <begin position="20"/>
        <end position="187"/>
    </location>
</feature>
<dbReference type="CDD" id="cd01741">
    <property type="entry name" value="GATase1_1"/>
    <property type="match status" value="1"/>
</dbReference>
<organism evidence="2 3">
    <name type="scientific">Roseomonas elaeocarpi</name>
    <dbReference type="NCBI Taxonomy" id="907779"/>
    <lineage>
        <taxon>Bacteria</taxon>
        <taxon>Pseudomonadati</taxon>
        <taxon>Pseudomonadota</taxon>
        <taxon>Alphaproteobacteria</taxon>
        <taxon>Acetobacterales</taxon>
        <taxon>Roseomonadaceae</taxon>
        <taxon>Roseomonas</taxon>
    </lineage>
</organism>
<dbReference type="InterPro" id="IPR044992">
    <property type="entry name" value="ChyE-like"/>
</dbReference>
<dbReference type="Pfam" id="PF00117">
    <property type="entry name" value="GATase"/>
    <property type="match status" value="1"/>
</dbReference>
<comment type="caution">
    <text evidence="2">The sequence shown here is derived from an EMBL/GenBank/DDBJ whole genome shotgun (WGS) entry which is preliminary data.</text>
</comment>
<dbReference type="InterPro" id="IPR029062">
    <property type="entry name" value="Class_I_gatase-like"/>
</dbReference>
<evidence type="ECO:0000259" key="1">
    <source>
        <dbReference type="Pfam" id="PF00117"/>
    </source>
</evidence>
<dbReference type="InterPro" id="IPR017926">
    <property type="entry name" value="GATASE"/>
</dbReference>
<gene>
    <name evidence="2" type="ORF">ACFFGY_02340</name>
</gene>
<keyword evidence="2" id="KW-0315">Glutamine amidotransferase</keyword>
<evidence type="ECO:0000313" key="2">
    <source>
        <dbReference type="EMBL" id="MFC0407071.1"/>
    </source>
</evidence>
<dbReference type="PROSITE" id="PS51273">
    <property type="entry name" value="GATASE_TYPE_1"/>
    <property type="match status" value="1"/>
</dbReference>
<dbReference type="EMBL" id="JBHLUN010000002">
    <property type="protein sequence ID" value="MFC0407071.1"/>
    <property type="molecule type" value="Genomic_DNA"/>
</dbReference>
<keyword evidence="3" id="KW-1185">Reference proteome</keyword>
<accession>A0ABV6JRZ0</accession>
<dbReference type="SUPFAM" id="SSF52317">
    <property type="entry name" value="Class I glutamine amidotransferase-like"/>
    <property type="match status" value="1"/>
</dbReference>
<reference evidence="2 3" key="1">
    <citation type="submission" date="2024-09" db="EMBL/GenBank/DDBJ databases">
        <authorList>
            <person name="Sun Q."/>
            <person name="Mori K."/>
        </authorList>
    </citation>
    <scope>NUCLEOTIDE SEQUENCE [LARGE SCALE GENOMIC DNA]</scope>
    <source>
        <strain evidence="2 3">TBRC 5777</strain>
    </source>
</reference>
<name>A0ABV6JRZ0_9PROT</name>
<dbReference type="RefSeq" id="WP_377042762.1">
    <property type="nucleotide sequence ID" value="NZ_JBHLUN010000002.1"/>
</dbReference>
<dbReference type="Proteomes" id="UP001589865">
    <property type="component" value="Unassembled WGS sequence"/>
</dbReference>
<dbReference type="PANTHER" id="PTHR42695">
    <property type="entry name" value="GLUTAMINE AMIDOTRANSFERASE YLR126C-RELATED"/>
    <property type="match status" value="1"/>
</dbReference>
<protein>
    <submittedName>
        <fullName evidence="2">Type 1 glutamine amidotransferase</fullName>
    </submittedName>
</protein>
<evidence type="ECO:0000313" key="3">
    <source>
        <dbReference type="Proteomes" id="UP001589865"/>
    </source>
</evidence>
<sequence>MSRKLLYLSNGPKRISVARLDERFASEGLEVDVHWAFEGEFPEDLSSYAGIFLSGSPHGAYEDIPFIHREHALIQDAEARGIPMLGLCFGHQILASALCGRDQVFRRESCEVGYKWLDVVPEAAADPIAGQVGGRVHMFVWHNDEVRADHPDMRVLASSDLCPNQIWRYRDRPVWGIQGHPEVTRAQAQVWFEDSRPRLERDGAEVDALKRSATDAEPAKTMLHNFARLCLQ</sequence>
<dbReference type="PANTHER" id="PTHR42695:SF5">
    <property type="entry name" value="GLUTAMINE AMIDOTRANSFERASE YLR126C-RELATED"/>
    <property type="match status" value="1"/>
</dbReference>
<proteinExistence type="predicted"/>